<feature type="transmembrane region" description="Helical" evidence="1">
    <location>
        <begin position="72"/>
        <end position="89"/>
    </location>
</feature>
<proteinExistence type="predicted"/>
<feature type="transmembrane region" description="Helical" evidence="1">
    <location>
        <begin position="40"/>
        <end position="60"/>
    </location>
</feature>
<protein>
    <submittedName>
        <fullName evidence="2">Uncharacterized protein</fullName>
    </submittedName>
</protein>
<feature type="transmembrane region" description="Helical" evidence="1">
    <location>
        <begin position="12"/>
        <end position="34"/>
    </location>
</feature>
<dbReference type="EMBL" id="BIFQ01000002">
    <property type="protein sequence ID" value="GCE09764.1"/>
    <property type="molecule type" value="Genomic_DNA"/>
</dbReference>
<comment type="caution">
    <text evidence="2">The sequence shown here is derived from an EMBL/GenBank/DDBJ whole genome shotgun (WGS) entry which is preliminary data.</text>
</comment>
<sequence length="130" mass="15006">MQQVSQAKMQFLAVVIGITLTTLITGGAHLYLAMQPDEDLRFWFLLNGLGYLGLLFMFLLPRFARAHSLIRWIFIGYTLLTIVLWFFLGSPSEGWPWDPFDTTVKTVEVILVILLCLDFRQYVAGAYKRR</sequence>
<evidence type="ECO:0000313" key="3">
    <source>
        <dbReference type="Proteomes" id="UP000287224"/>
    </source>
</evidence>
<accession>A0A401ZSK7</accession>
<gene>
    <name evidence="2" type="ORF">KDAU_70930</name>
</gene>
<dbReference type="InterPro" id="IPR055898">
    <property type="entry name" value="DUF7475"/>
</dbReference>
<keyword evidence="1" id="KW-0812">Transmembrane</keyword>
<reference evidence="3" key="1">
    <citation type="submission" date="2018-12" db="EMBL/GenBank/DDBJ databases">
        <title>Tengunoibacter tsumagoiensis gen. nov., sp. nov., Dictyobacter kobayashii sp. nov., D. alpinus sp. nov., and D. joshuensis sp. nov. and description of Dictyobacteraceae fam. nov. within the order Ktedonobacterales isolated from Tengu-no-mugimeshi.</title>
        <authorList>
            <person name="Wang C.M."/>
            <person name="Zheng Y."/>
            <person name="Sakai Y."/>
            <person name="Toyoda A."/>
            <person name="Minakuchi Y."/>
            <person name="Abe K."/>
            <person name="Yokota A."/>
            <person name="Yabe S."/>
        </authorList>
    </citation>
    <scope>NUCLEOTIDE SEQUENCE [LARGE SCALE GENOMIC DNA]</scope>
    <source>
        <strain evidence="3">S-27</strain>
    </source>
</reference>
<dbReference type="Pfam" id="PF24287">
    <property type="entry name" value="DUF7475"/>
    <property type="match status" value="1"/>
</dbReference>
<dbReference type="Proteomes" id="UP000287224">
    <property type="component" value="Unassembled WGS sequence"/>
</dbReference>
<dbReference type="AlphaFoldDB" id="A0A401ZSK7"/>
<keyword evidence="1" id="KW-1133">Transmembrane helix</keyword>
<dbReference type="RefSeq" id="WP_126602483.1">
    <property type="nucleotide sequence ID" value="NZ_BIFQ01000002.1"/>
</dbReference>
<evidence type="ECO:0000313" key="2">
    <source>
        <dbReference type="EMBL" id="GCE09764.1"/>
    </source>
</evidence>
<feature type="transmembrane region" description="Helical" evidence="1">
    <location>
        <begin position="109"/>
        <end position="127"/>
    </location>
</feature>
<evidence type="ECO:0000256" key="1">
    <source>
        <dbReference type="SAM" id="Phobius"/>
    </source>
</evidence>
<dbReference type="OrthoDB" id="166997at2"/>
<organism evidence="2 3">
    <name type="scientific">Dictyobacter aurantiacus</name>
    <dbReference type="NCBI Taxonomy" id="1936993"/>
    <lineage>
        <taxon>Bacteria</taxon>
        <taxon>Bacillati</taxon>
        <taxon>Chloroflexota</taxon>
        <taxon>Ktedonobacteria</taxon>
        <taxon>Ktedonobacterales</taxon>
        <taxon>Dictyobacteraceae</taxon>
        <taxon>Dictyobacter</taxon>
    </lineage>
</organism>
<keyword evidence="1" id="KW-0472">Membrane</keyword>
<keyword evidence="3" id="KW-1185">Reference proteome</keyword>
<name>A0A401ZSK7_9CHLR</name>